<reference evidence="2 3" key="1">
    <citation type="submission" date="2021-01" db="EMBL/GenBank/DDBJ databases">
        <title>Diatom-associated Roseobacters Show Island Model of Population Structure.</title>
        <authorList>
            <person name="Qu L."/>
            <person name="Feng X."/>
            <person name="Chen Y."/>
            <person name="Li L."/>
            <person name="Wang X."/>
            <person name="Hu Z."/>
            <person name="Wang H."/>
            <person name="Luo H."/>
        </authorList>
    </citation>
    <scope>NUCLEOTIDE SEQUENCE [LARGE SCALE GENOMIC DNA]</scope>
    <source>
        <strain evidence="2 3">TR60-84</strain>
    </source>
</reference>
<dbReference type="Proteomes" id="UP000732193">
    <property type="component" value="Unassembled WGS sequence"/>
</dbReference>
<organism evidence="2 3">
    <name type="scientific">Sulfitobacter geojensis</name>
    <dbReference type="NCBI Taxonomy" id="1342299"/>
    <lineage>
        <taxon>Bacteria</taxon>
        <taxon>Pseudomonadati</taxon>
        <taxon>Pseudomonadota</taxon>
        <taxon>Alphaproteobacteria</taxon>
        <taxon>Rhodobacterales</taxon>
        <taxon>Roseobacteraceae</taxon>
        <taxon>Sulfitobacter</taxon>
    </lineage>
</organism>
<protein>
    <submittedName>
        <fullName evidence="2">Uncharacterized protein</fullName>
    </submittedName>
</protein>
<gene>
    <name evidence="2" type="ORF">JQV55_19225</name>
</gene>
<keyword evidence="1" id="KW-0472">Membrane</keyword>
<comment type="caution">
    <text evidence="2">The sequence shown here is derived from an EMBL/GenBank/DDBJ whole genome shotgun (WGS) entry which is preliminary data.</text>
</comment>
<keyword evidence="1" id="KW-0812">Transmembrane</keyword>
<evidence type="ECO:0000313" key="2">
    <source>
        <dbReference type="EMBL" id="MBM1715710.1"/>
    </source>
</evidence>
<proteinExistence type="predicted"/>
<feature type="transmembrane region" description="Helical" evidence="1">
    <location>
        <begin position="16"/>
        <end position="36"/>
    </location>
</feature>
<evidence type="ECO:0000256" key="1">
    <source>
        <dbReference type="SAM" id="Phobius"/>
    </source>
</evidence>
<keyword evidence="3" id="KW-1185">Reference proteome</keyword>
<feature type="transmembrane region" description="Helical" evidence="1">
    <location>
        <begin position="41"/>
        <end position="60"/>
    </location>
</feature>
<sequence length="111" mass="12361">MIQDIDAGGSSEAWRYPAYLDLFAVVGAVPLIWAVWARRGFLTWVALVVYWTISIVDHIGNFVTTTFVGAPSIAEGMNPFIIPVIQTVFDLVFLVLLFVPHLRDGFFASSR</sequence>
<dbReference type="EMBL" id="JAFBRM010000008">
    <property type="protein sequence ID" value="MBM1715710.1"/>
    <property type="molecule type" value="Genomic_DNA"/>
</dbReference>
<dbReference type="RefSeq" id="WP_203243445.1">
    <property type="nucleotide sequence ID" value="NZ_JAFBRH010000004.1"/>
</dbReference>
<accession>A0AAE3B8I2</accession>
<name>A0AAE3B8I2_9RHOB</name>
<evidence type="ECO:0000313" key="3">
    <source>
        <dbReference type="Proteomes" id="UP000732193"/>
    </source>
</evidence>
<dbReference type="AlphaFoldDB" id="A0AAE3B8I2"/>
<keyword evidence="1" id="KW-1133">Transmembrane helix</keyword>
<feature type="transmembrane region" description="Helical" evidence="1">
    <location>
        <begin position="80"/>
        <end position="102"/>
    </location>
</feature>